<dbReference type="InterPro" id="IPR018764">
    <property type="entry name" value="RskA_C"/>
</dbReference>
<dbReference type="GO" id="GO:0016989">
    <property type="term" value="F:sigma factor antagonist activity"/>
    <property type="evidence" value="ECO:0007669"/>
    <property type="project" value="TreeGrafter"/>
</dbReference>
<gene>
    <name evidence="14" type="ORF">CW362_36910</name>
</gene>
<evidence type="ECO:0000256" key="8">
    <source>
        <dbReference type="ARBA" id="ARBA00023163"/>
    </source>
</evidence>
<dbReference type="AlphaFoldDB" id="A0A2I0SDV1"/>
<evidence type="ECO:0000256" key="10">
    <source>
        <dbReference type="ARBA" id="ARBA00030803"/>
    </source>
</evidence>
<evidence type="ECO:0000256" key="3">
    <source>
        <dbReference type="ARBA" id="ARBA00022475"/>
    </source>
</evidence>
<dbReference type="OrthoDB" id="153510at2"/>
<protein>
    <recommendedName>
        <fullName evidence="10">Regulator of SigK</fullName>
    </recommendedName>
    <alternativeName>
        <fullName evidence="9">Sigma-K anti-sigma factor RskA</fullName>
    </alternativeName>
</protein>
<dbReference type="GO" id="GO:0005886">
    <property type="term" value="C:plasma membrane"/>
    <property type="evidence" value="ECO:0007669"/>
    <property type="project" value="UniProtKB-SubCell"/>
</dbReference>
<keyword evidence="4 11" id="KW-0812">Transmembrane</keyword>
<comment type="subcellular location">
    <subcellularLocation>
        <location evidence="2">Cell membrane</location>
    </subcellularLocation>
    <subcellularLocation>
        <location evidence="1">Membrane</location>
        <topology evidence="1">Single-pass membrane protein</topology>
    </subcellularLocation>
</comment>
<feature type="transmembrane region" description="Helical" evidence="11">
    <location>
        <begin position="95"/>
        <end position="117"/>
    </location>
</feature>
<keyword evidence="5 11" id="KW-1133">Transmembrane helix</keyword>
<dbReference type="Gene3D" id="1.10.10.1320">
    <property type="entry name" value="Anti-sigma factor, zinc-finger domain"/>
    <property type="match status" value="1"/>
</dbReference>
<evidence type="ECO:0000259" key="12">
    <source>
        <dbReference type="Pfam" id="PF10099"/>
    </source>
</evidence>
<evidence type="ECO:0000256" key="9">
    <source>
        <dbReference type="ARBA" id="ARBA00029829"/>
    </source>
</evidence>
<evidence type="ECO:0000256" key="4">
    <source>
        <dbReference type="ARBA" id="ARBA00022692"/>
    </source>
</evidence>
<evidence type="ECO:0000313" key="15">
    <source>
        <dbReference type="Proteomes" id="UP000236178"/>
    </source>
</evidence>
<evidence type="ECO:0000256" key="1">
    <source>
        <dbReference type="ARBA" id="ARBA00004167"/>
    </source>
</evidence>
<evidence type="ECO:0000313" key="14">
    <source>
        <dbReference type="EMBL" id="PKT68090.1"/>
    </source>
</evidence>
<organism evidence="14 15">
    <name type="scientific">Streptomyces populi</name>
    <dbReference type="NCBI Taxonomy" id="2058924"/>
    <lineage>
        <taxon>Bacteria</taxon>
        <taxon>Bacillati</taxon>
        <taxon>Actinomycetota</taxon>
        <taxon>Actinomycetes</taxon>
        <taxon>Kitasatosporales</taxon>
        <taxon>Streptomycetaceae</taxon>
        <taxon>Streptomyces</taxon>
    </lineage>
</organism>
<accession>A0A2I0SDV1</accession>
<feature type="domain" description="Anti-sigma K factor RskA C-terminal" evidence="12">
    <location>
        <begin position="102"/>
        <end position="242"/>
    </location>
</feature>
<dbReference type="Pfam" id="PF10099">
    <property type="entry name" value="RskA_C"/>
    <property type="match status" value="1"/>
</dbReference>
<dbReference type="EMBL" id="PJOS01000129">
    <property type="protein sequence ID" value="PKT68090.1"/>
    <property type="molecule type" value="Genomic_DNA"/>
</dbReference>
<reference evidence="14 15" key="1">
    <citation type="submission" date="2017-12" db="EMBL/GenBank/DDBJ databases">
        <title>Streptomyces populusis sp. nov., a novel endophytic actinobacterium isolated from stems of Populus adenopoda Maxim.</title>
        <authorList>
            <person name="Wang Z."/>
        </authorList>
    </citation>
    <scope>NUCLEOTIDE SEQUENCE [LARGE SCALE GENOMIC DNA]</scope>
    <source>
        <strain evidence="14 15">A249</strain>
    </source>
</reference>
<evidence type="ECO:0000256" key="11">
    <source>
        <dbReference type="SAM" id="Phobius"/>
    </source>
</evidence>
<keyword evidence="3" id="KW-1003">Cell membrane</keyword>
<dbReference type="Proteomes" id="UP000236178">
    <property type="component" value="Unassembled WGS sequence"/>
</dbReference>
<sequence>MIATDLHALTGAYALHALHDDERAAFEHHLASCDACGQEVAEFTATVGRLALASTVRTRPAMREQVLERITMVRQVPPGAAVLERVRRGGRGGRALGRWALAACVAAAAAFGGTAVWQYERAQGAVDRAAQAERHAEDVAGVLAAPDARSRSVKVAGGAGTLVVSASRDRAVFAVSRMAPPPGGKVYQLWFADGGKMRSAGLMDPGRSSQAVLMQGAVDGASGIGVTVEPAGGSKQPTSAPIALLSVPA</sequence>
<dbReference type="PANTHER" id="PTHR37461">
    <property type="entry name" value="ANTI-SIGMA-K FACTOR RSKA"/>
    <property type="match status" value="1"/>
</dbReference>
<dbReference type="InterPro" id="IPR041916">
    <property type="entry name" value="Anti_sigma_zinc_sf"/>
</dbReference>
<keyword evidence="15" id="KW-1185">Reference proteome</keyword>
<keyword evidence="8" id="KW-0804">Transcription</keyword>
<evidence type="ECO:0000256" key="5">
    <source>
        <dbReference type="ARBA" id="ARBA00022989"/>
    </source>
</evidence>
<evidence type="ECO:0000256" key="7">
    <source>
        <dbReference type="ARBA" id="ARBA00023136"/>
    </source>
</evidence>
<evidence type="ECO:0000256" key="2">
    <source>
        <dbReference type="ARBA" id="ARBA00004236"/>
    </source>
</evidence>
<feature type="domain" description="Anti-sigma-K factor RskA N-terminal" evidence="13">
    <location>
        <begin position="6"/>
        <end position="48"/>
    </location>
</feature>
<comment type="caution">
    <text evidence="14">The sequence shown here is derived from an EMBL/GenBank/DDBJ whole genome shotgun (WGS) entry which is preliminary data.</text>
</comment>
<dbReference type="InterPro" id="IPR051474">
    <property type="entry name" value="Anti-sigma-K/W_factor"/>
</dbReference>
<dbReference type="PANTHER" id="PTHR37461:SF1">
    <property type="entry name" value="ANTI-SIGMA-K FACTOR RSKA"/>
    <property type="match status" value="1"/>
</dbReference>
<keyword evidence="6" id="KW-0805">Transcription regulation</keyword>
<name>A0A2I0SDV1_9ACTN</name>
<dbReference type="Pfam" id="PF22618">
    <property type="entry name" value="RskA_N"/>
    <property type="match status" value="1"/>
</dbReference>
<dbReference type="InterPro" id="IPR053877">
    <property type="entry name" value="RskA_N"/>
</dbReference>
<proteinExistence type="predicted"/>
<dbReference type="GO" id="GO:0006417">
    <property type="term" value="P:regulation of translation"/>
    <property type="evidence" value="ECO:0007669"/>
    <property type="project" value="TreeGrafter"/>
</dbReference>
<dbReference type="RefSeq" id="WP_103553981.1">
    <property type="nucleotide sequence ID" value="NZ_KZ626967.1"/>
</dbReference>
<keyword evidence="7 11" id="KW-0472">Membrane</keyword>
<evidence type="ECO:0000259" key="13">
    <source>
        <dbReference type="Pfam" id="PF22618"/>
    </source>
</evidence>
<evidence type="ECO:0000256" key="6">
    <source>
        <dbReference type="ARBA" id="ARBA00023015"/>
    </source>
</evidence>